<dbReference type="EMBL" id="CP059066">
    <property type="protein sequence ID" value="QSQ09684.1"/>
    <property type="molecule type" value="Genomic_DNA"/>
</dbReference>
<sequence>MEILVSIPESEWDVNSNLLANQHFIDEVLENLKPVCENVEVKRASMPLGADWSLLALLAGVLVRGKDINETMDNWIGIAKKFRNFLLFIKDRKLKVFLIETLQS</sequence>
<dbReference type="Proteomes" id="UP000662904">
    <property type="component" value="Chromosome"/>
</dbReference>
<gene>
    <name evidence="1" type="ORF">H0A61_02063</name>
</gene>
<reference evidence="1" key="1">
    <citation type="submission" date="2020-07" db="EMBL/GenBank/DDBJ databases">
        <title>Koleobacter methoxysyntrophicus gen. nov., sp. nov., a novel anaerobic bacterium isolated from deep subsurface oil field and proposal of Koleobacterales ord. nov. in the phylum Firmicutes.</title>
        <authorList>
            <person name="Sakamoto S."/>
            <person name="Tamaki H."/>
        </authorList>
    </citation>
    <scope>NUCLEOTIDE SEQUENCE</scope>
    <source>
        <strain evidence="1">NRmbB1</strain>
    </source>
</reference>
<keyword evidence="2" id="KW-1185">Reference proteome</keyword>
<name>A0A8A0RP54_9FIRM</name>
<dbReference type="KEGG" id="kme:H0A61_02063"/>
<protein>
    <submittedName>
        <fullName evidence="1">Uncharacterized protein</fullName>
    </submittedName>
</protein>
<organism evidence="1 2">
    <name type="scientific">Koleobacter methoxysyntrophicus</name>
    <dbReference type="NCBI Taxonomy" id="2751313"/>
    <lineage>
        <taxon>Bacteria</taxon>
        <taxon>Bacillati</taxon>
        <taxon>Bacillota</taxon>
        <taxon>Clostridia</taxon>
        <taxon>Koleobacterales</taxon>
        <taxon>Koleobacteraceae</taxon>
        <taxon>Koleobacter</taxon>
    </lineage>
</organism>
<dbReference type="RefSeq" id="WP_206707026.1">
    <property type="nucleotide sequence ID" value="NZ_CP059066.1"/>
</dbReference>
<proteinExistence type="predicted"/>
<dbReference type="AlphaFoldDB" id="A0A8A0RP54"/>
<accession>A0A8A0RP54</accession>
<evidence type="ECO:0000313" key="2">
    <source>
        <dbReference type="Proteomes" id="UP000662904"/>
    </source>
</evidence>
<evidence type="ECO:0000313" key="1">
    <source>
        <dbReference type="EMBL" id="QSQ09684.1"/>
    </source>
</evidence>